<sequence length="326" mass="38002">MVDIITLKHYKKENWLQQLANVITEPKKLLKILELDNNHAINKYIKQKNLFPCRVPLSFVNRMKKNTITDPLLLQVLINKKELINTPGYSKDPLKEQNNKIPNVLHKYKNRALLLLKNSCAINCRYCFRRYFPYQKNPGNKDNWKIALQYIYSHSEINEIIFSGGDPLMAKDHELAWIIKKIENIPHIKKLRIHTRFPVVIPDRITNQLCQLLGKTKLNILLVTHINHFQEVNDEVFEAMSKLKKVGVTLLNQSVLLKGINDNLDVLIKLSDCLFDLGILPYYLHLLDKVQGTAHFFVKENVAIKLIHELSLHVSGYMIPKLVKYN</sequence>
<dbReference type="RefSeq" id="WP_136130109.1">
    <property type="nucleotide sequence ID" value="NZ_PDKU01000002.1"/>
</dbReference>
<dbReference type="AlphaFoldDB" id="A0A2P5SW23"/>
<keyword evidence="12" id="KW-0413">Isomerase</keyword>
<dbReference type="PROSITE" id="PS51918">
    <property type="entry name" value="RADICAL_SAM"/>
    <property type="match status" value="1"/>
</dbReference>
<keyword evidence="6 14" id="KW-0004">4Fe-4S</keyword>
<evidence type="ECO:0000256" key="8">
    <source>
        <dbReference type="ARBA" id="ARBA00022723"/>
    </source>
</evidence>
<keyword evidence="7" id="KW-0949">S-adenosyl-L-methionine</keyword>
<reference evidence="16 17" key="1">
    <citation type="journal article" date="2018" name="Genome Biol. Evol.">
        <title>Cladogenesis and Genomic Streamlining in Extracellular Endosymbionts of Tropical Stink Bugs.</title>
        <authorList>
            <person name="Otero-Bravo A."/>
            <person name="Goffredi S."/>
            <person name="Sabree Z.L."/>
        </authorList>
    </citation>
    <scope>NUCLEOTIDE SEQUENCE [LARGE SCALE GENOMIC DNA]</scope>
    <source>
        <strain evidence="16 17">SoEL</strain>
    </source>
</reference>
<evidence type="ECO:0000256" key="5">
    <source>
        <dbReference type="ARBA" id="ARBA00022363"/>
    </source>
</evidence>
<evidence type="ECO:0000256" key="4">
    <source>
        <dbReference type="ARBA" id="ARBA00008703"/>
    </source>
</evidence>
<feature type="domain" description="Radical SAM core" evidence="15">
    <location>
        <begin position="106"/>
        <end position="321"/>
    </location>
</feature>
<evidence type="ECO:0000256" key="1">
    <source>
        <dbReference type="ARBA" id="ARBA00001352"/>
    </source>
</evidence>
<gene>
    <name evidence="16" type="primary">epmB</name>
    <name evidence="16" type="ORF">CRV10_01660</name>
</gene>
<comment type="catalytic activity">
    <reaction evidence="1">
        <text>L-lysine = D-beta-lysine</text>
        <dbReference type="Rhea" id="RHEA:44148"/>
        <dbReference type="ChEBI" id="CHEBI:32551"/>
        <dbReference type="ChEBI" id="CHEBI:84138"/>
    </reaction>
</comment>
<evidence type="ECO:0000256" key="6">
    <source>
        <dbReference type="ARBA" id="ARBA00022485"/>
    </source>
</evidence>
<keyword evidence="11 14" id="KW-0411">Iron-sulfur</keyword>
<dbReference type="InterPro" id="IPR013785">
    <property type="entry name" value="Aldolase_TIM"/>
</dbReference>
<proteinExistence type="inferred from homology"/>
<dbReference type="PANTHER" id="PTHR30538">
    <property type="entry name" value="LYSINE 2,3-AMINOMUTASE-RELATED"/>
    <property type="match status" value="1"/>
</dbReference>
<comment type="cofactor">
    <cofactor evidence="3">
        <name>[4Fe-4S] cluster</name>
        <dbReference type="ChEBI" id="CHEBI:49883"/>
    </cofactor>
</comment>
<dbReference type="OrthoDB" id="9770937at2"/>
<dbReference type="Gene3D" id="3.20.20.70">
    <property type="entry name" value="Aldolase class I"/>
    <property type="match status" value="1"/>
</dbReference>
<dbReference type="NCBIfam" id="TIGR00238">
    <property type="entry name" value="KamA family radical SAM protein"/>
    <property type="match status" value="1"/>
</dbReference>
<dbReference type="CDD" id="cd01335">
    <property type="entry name" value="Radical_SAM"/>
    <property type="match status" value="1"/>
</dbReference>
<evidence type="ECO:0000256" key="7">
    <source>
        <dbReference type="ARBA" id="ARBA00022691"/>
    </source>
</evidence>
<dbReference type="InterPro" id="IPR022462">
    <property type="entry name" value="EpmB"/>
</dbReference>
<evidence type="ECO:0000256" key="3">
    <source>
        <dbReference type="ARBA" id="ARBA00001966"/>
    </source>
</evidence>
<dbReference type="NCBIfam" id="TIGR03821">
    <property type="entry name" value="EFP_modif_epmB"/>
    <property type="match status" value="1"/>
</dbReference>
<keyword evidence="10" id="KW-0408">Iron</keyword>
<evidence type="ECO:0000256" key="12">
    <source>
        <dbReference type="ARBA" id="ARBA00023235"/>
    </source>
</evidence>
<protein>
    <recommendedName>
        <fullName evidence="5">L-lysine 2,3-aminomutase</fullName>
    </recommendedName>
    <alternativeName>
        <fullName evidence="13">EF-P post-translational modification enzyme B</fullName>
    </alternativeName>
</protein>
<evidence type="ECO:0000256" key="14">
    <source>
        <dbReference type="PIRSR" id="PIRSR004911-1"/>
    </source>
</evidence>
<keyword evidence="17" id="KW-1185">Reference proteome</keyword>
<dbReference type="GO" id="GO:0016853">
    <property type="term" value="F:isomerase activity"/>
    <property type="evidence" value="ECO:0007669"/>
    <property type="project" value="UniProtKB-KW"/>
</dbReference>
<dbReference type="Pfam" id="PF04055">
    <property type="entry name" value="Radical_SAM"/>
    <property type="match status" value="1"/>
</dbReference>
<evidence type="ECO:0000256" key="10">
    <source>
        <dbReference type="ARBA" id="ARBA00023004"/>
    </source>
</evidence>
<comment type="caution">
    <text evidence="16">The sequence shown here is derived from an EMBL/GenBank/DDBJ whole genome shotgun (WGS) entry which is preliminary data.</text>
</comment>
<dbReference type="GO" id="GO:0046872">
    <property type="term" value="F:metal ion binding"/>
    <property type="evidence" value="ECO:0007669"/>
    <property type="project" value="UniProtKB-KW"/>
</dbReference>
<evidence type="ECO:0000313" key="17">
    <source>
        <dbReference type="Proteomes" id="UP000296144"/>
    </source>
</evidence>
<keyword evidence="8 14" id="KW-0479">Metal-binding</keyword>
<name>A0A2P5SW23_9GAMM</name>
<dbReference type="PANTHER" id="PTHR30538:SF1">
    <property type="entry name" value="L-LYSINE 2,3-AMINOMUTASE"/>
    <property type="match status" value="1"/>
</dbReference>
<evidence type="ECO:0000256" key="13">
    <source>
        <dbReference type="ARBA" id="ARBA00030756"/>
    </source>
</evidence>
<feature type="binding site" evidence="14">
    <location>
        <position position="124"/>
    </location>
    <ligand>
        <name>[4Fe-4S] cluster</name>
        <dbReference type="ChEBI" id="CHEBI:49883"/>
        <note>4Fe-4S-S-AdoMet</note>
    </ligand>
</feature>
<dbReference type="Proteomes" id="UP000296144">
    <property type="component" value="Unassembled WGS sequence"/>
</dbReference>
<dbReference type="SUPFAM" id="SSF102114">
    <property type="entry name" value="Radical SAM enzymes"/>
    <property type="match status" value="1"/>
</dbReference>
<organism evidence="16 17">
    <name type="scientific">Candidatus Pantoea edessiphila</name>
    <dbReference type="NCBI Taxonomy" id="2044610"/>
    <lineage>
        <taxon>Bacteria</taxon>
        <taxon>Pseudomonadati</taxon>
        <taxon>Pseudomonadota</taxon>
        <taxon>Gammaproteobacteria</taxon>
        <taxon>Enterobacterales</taxon>
        <taxon>Erwiniaceae</taxon>
        <taxon>Pantoea</taxon>
    </lineage>
</organism>
<evidence type="ECO:0000259" key="15">
    <source>
        <dbReference type="PROSITE" id="PS51918"/>
    </source>
</evidence>
<evidence type="ECO:0000313" key="16">
    <source>
        <dbReference type="EMBL" id="PPI86535.1"/>
    </source>
</evidence>
<feature type="binding site" evidence="14">
    <location>
        <position position="120"/>
    </location>
    <ligand>
        <name>[4Fe-4S] cluster</name>
        <dbReference type="ChEBI" id="CHEBI:49883"/>
        <note>4Fe-4S-S-AdoMet</note>
    </ligand>
</feature>
<dbReference type="EMBL" id="PDKU01000002">
    <property type="protein sequence ID" value="PPI86535.1"/>
    <property type="molecule type" value="Genomic_DNA"/>
</dbReference>
<dbReference type="InterPro" id="IPR058240">
    <property type="entry name" value="rSAM_sf"/>
</dbReference>
<evidence type="ECO:0000256" key="9">
    <source>
        <dbReference type="ARBA" id="ARBA00022898"/>
    </source>
</evidence>
<comment type="similarity">
    <text evidence="4">Belongs to the radical SAM superfamily. KamA family.</text>
</comment>
<dbReference type="GO" id="GO:0051539">
    <property type="term" value="F:4 iron, 4 sulfur cluster binding"/>
    <property type="evidence" value="ECO:0007669"/>
    <property type="project" value="UniProtKB-KW"/>
</dbReference>
<dbReference type="InterPro" id="IPR007197">
    <property type="entry name" value="rSAM"/>
</dbReference>
<feature type="binding site" evidence="14">
    <location>
        <position position="127"/>
    </location>
    <ligand>
        <name>[4Fe-4S] cluster</name>
        <dbReference type="ChEBI" id="CHEBI:49883"/>
        <note>4Fe-4S-S-AdoMet</note>
    </ligand>
</feature>
<accession>A0A2P5SW23</accession>
<dbReference type="InterPro" id="IPR003739">
    <property type="entry name" value="Lys_aminomutase/Glu_NH3_mut"/>
</dbReference>
<dbReference type="PIRSF" id="PIRSF004911">
    <property type="entry name" value="DUF160"/>
    <property type="match status" value="1"/>
</dbReference>
<evidence type="ECO:0000256" key="2">
    <source>
        <dbReference type="ARBA" id="ARBA00001933"/>
    </source>
</evidence>
<comment type="cofactor">
    <cofactor evidence="2">
        <name>pyridoxal 5'-phosphate</name>
        <dbReference type="ChEBI" id="CHEBI:597326"/>
    </cofactor>
</comment>
<evidence type="ECO:0000256" key="11">
    <source>
        <dbReference type="ARBA" id="ARBA00023014"/>
    </source>
</evidence>
<dbReference type="SFLD" id="SFLDS00029">
    <property type="entry name" value="Radical_SAM"/>
    <property type="match status" value="1"/>
</dbReference>
<keyword evidence="9" id="KW-0663">Pyridoxal phosphate</keyword>